<dbReference type="GO" id="GO:0051117">
    <property type="term" value="F:ATPase binding"/>
    <property type="evidence" value="ECO:0007669"/>
    <property type="project" value="TreeGrafter"/>
</dbReference>
<organism evidence="4">
    <name type="scientific">Micromonas commoda virus</name>
    <dbReference type="NCBI Taxonomy" id="3057169"/>
    <lineage>
        <taxon>Viruses</taxon>
        <taxon>Varidnaviria</taxon>
        <taxon>Bamfordvirae</taxon>
        <taxon>Nucleocytoviricota</taxon>
        <taxon>Megaviricetes</taxon>
        <taxon>Algavirales</taxon>
        <taxon>Phycodnaviridae</taxon>
    </lineage>
</organism>
<dbReference type="InterPro" id="IPR001907">
    <property type="entry name" value="ClpP"/>
</dbReference>
<comment type="similarity">
    <text evidence="1">Belongs to the peptidase S14 family.</text>
</comment>
<keyword evidence="3" id="KW-0378">Hydrolase</keyword>
<sequence length="190" mass="21371">MSSSDSEDETSGDDIVRVVGCDIYYYGAIDRDGILTFLEEFKKLEVDLLKKAIELPGYTPTIQVHIHSEGGDVFSGLSAMDTLRSARVNVTCIAEGNCCSAATFLLLGGKKRLMSRHSFVLIHQLSTGFFGKYHELKDEMKTCKKIMKTIKEIYRSETEIPKETLNEFMRKDIYLNFDDCLTYGIVHGAS</sequence>
<dbReference type="CDD" id="cd07016">
    <property type="entry name" value="S14_ClpP_1"/>
    <property type="match status" value="1"/>
</dbReference>
<dbReference type="PANTHER" id="PTHR10381">
    <property type="entry name" value="ATP-DEPENDENT CLP PROTEASE PROTEOLYTIC SUBUNIT"/>
    <property type="match status" value="1"/>
</dbReference>
<dbReference type="GO" id="GO:0009368">
    <property type="term" value="C:endopeptidase Clp complex"/>
    <property type="evidence" value="ECO:0007669"/>
    <property type="project" value="TreeGrafter"/>
</dbReference>
<accession>A0AAU7YNS0</accession>
<dbReference type="Gene3D" id="3.90.226.10">
    <property type="entry name" value="2-enoyl-CoA Hydratase, Chain A, domain 1"/>
    <property type="match status" value="1"/>
</dbReference>
<dbReference type="PRINTS" id="PR00127">
    <property type="entry name" value="CLPPROTEASEP"/>
</dbReference>
<dbReference type="InterPro" id="IPR023562">
    <property type="entry name" value="ClpP/TepA"/>
</dbReference>
<dbReference type="InterPro" id="IPR029045">
    <property type="entry name" value="ClpP/crotonase-like_dom_sf"/>
</dbReference>
<dbReference type="GO" id="GO:0006515">
    <property type="term" value="P:protein quality control for misfolded or incompletely synthesized proteins"/>
    <property type="evidence" value="ECO:0007669"/>
    <property type="project" value="TreeGrafter"/>
</dbReference>
<dbReference type="Pfam" id="PF00574">
    <property type="entry name" value="CLP_protease"/>
    <property type="match status" value="1"/>
</dbReference>
<dbReference type="SUPFAM" id="SSF52096">
    <property type="entry name" value="ClpP/crotonase"/>
    <property type="match status" value="1"/>
</dbReference>
<evidence type="ECO:0000256" key="2">
    <source>
        <dbReference type="ARBA" id="ARBA00022490"/>
    </source>
</evidence>
<keyword evidence="2" id="KW-0963">Cytoplasm</keyword>
<dbReference type="GO" id="GO:0004176">
    <property type="term" value="F:ATP-dependent peptidase activity"/>
    <property type="evidence" value="ECO:0007669"/>
    <property type="project" value="InterPro"/>
</dbReference>
<protein>
    <recommendedName>
        <fullName evidence="5">ATP-dependent Clp protease proteolytic subunit</fullName>
    </recommendedName>
</protein>
<dbReference type="GO" id="GO:0004252">
    <property type="term" value="F:serine-type endopeptidase activity"/>
    <property type="evidence" value="ECO:0007669"/>
    <property type="project" value="InterPro"/>
</dbReference>
<proteinExistence type="inferred from homology"/>
<name>A0AAU7YNS0_9PHYC</name>
<evidence type="ECO:0008006" key="5">
    <source>
        <dbReference type="Google" id="ProtNLM"/>
    </source>
</evidence>
<dbReference type="PANTHER" id="PTHR10381:SF70">
    <property type="entry name" value="ATP-DEPENDENT CLP PROTEASE PROTEOLYTIC SUBUNIT"/>
    <property type="match status" value="1"/>
</dbReference>
<evidence type="ECO:0000256" key="1">
    <source>
        <dbReference type="ARBA" id="ARBA00007039"/>
    </source>
</evidence>
<dbReference type="EMBL" id="PP911589">
    <property type="protein sequence ID" value="XCA47459.1"/>
    <property type="molecule type" value="Genomic_DNA"/>
</dbReference>
<evidence type="ECO:0000256" key="3">
    <source>
        <dbReference type="ARBA" id="ARBA00022801"/>
    </source>
</evidence>
<reference evidence="4" key="1">
    <citation type="submission" date="2024-06" db="EMBL/GenBank/DDBJ databases">
        <title>Evidence of context-dependent and transient costs of resisting viral infection in isolates of the marine microalga Micromonas sp. (class Mamiellophyceae).</title>
        <authorList>
            <person name="Bedi de Silva A."/>
            <person name="Schvarcz C.R."/>
            <person name="Steward G.R."/>
            <person name="Edwards K.F."/>
        </authorList>
    </citation>
    <scope>NUCLEOTIDE SEQUENCE</scope>
    <source>
        <strain evidence="4">McV-KB2</strain>
    </source>
</reference>
<evidence type="ECO:0000313" key="4">
    <source>
        <dbReference type="EMBL" id="XCA47459.1"/>
    </source>
</evidence>